<keyword evidence="1" id="KW-0677">Repeat</keyword>
<dbReference type="OrthoDB" id="185373at2759"/>
<feature type="repeat" description="PPR" evidence="2">
    <location>
        <begin position="75"/>
        <end position="109"/>
    </location>
</feature>
<dbReference type="Pfam" id="PF13041">
    <property type="entry name" value="PPR_2"/>
    <property type="match status" value="5"/>
</dbReference>
<dbReference type="GO" id="GO:0009451">
    <property type="term" value="P:RNA modification"/>
    <property type="evidence" value="ECO:0007669"/>
    <property type="project" value="InterPro"/>
</dbReference>
<organism evidence="3 4">
    <name type="scientific">Ceratopteris richardii</name>
    <name type="common">Triangle waterfern</name>
    <dbReference type="NCBI Taxonomy" id="49495"/>
    <lineage>
        <taxon>Eukaryota</taxon>
        <taxon>Viridiplantae</taxon>
        <taxon>Streptophyta</taxon>
        <taxon>Embryophyta</taxon>
        <taxon>Tracheophyta</taxon>
        <taxon>Polypodiopsida</taxon>
        <taxon>Polypodiidae</taxon>
        <taxon>Polypodiales</taxon>
        <taxon>Pteridineae</taxon>
        <taxon>Pteridaceae</taxon>
        <taxon>Parkerioideae</taxon>
        <taxon>Ceratopteris</taxon>
    </lineage>
</organism>
<name>A0A8T2QL62_CERRI</name>
<dbReference type="InterPro" id="IPR002885">
    <property type="entry name" value="PPR_rpt"/>
</dbReference>
<feature type="repeat" description="PPR" evidence="2">
    <location>
        <begin position="483"/>
        <end position="517"/>
    </location>
</feature>
<dbReference type="FunFam" id="1.25.40.10:FF:000158">
    <property type="entry name" value="pentatricopeptide repeat-containing protein At2g33680"/>
    <property type="match status" value="1"/>
</dbReference>
<dbReference type="Pfam" id="PF01535">
    <property type="entry name" value="PPR"/>
    <property type="match status" value="7"/>
</dbReference>
<evidence type="ECO:0000313" key="4">
    <source>
        <dbReference type="Proteomes" id="UP000825935"/>
    </source>
</evidence>
<dbReference type="PROSITE" id="PS51375">
    <property type="entry name" value="PPR"/>
    <property type="match status" value="6"/>
</dbReference>
<dbReference type="FunFam" id="1.25.40.10:FF:000073">
    <property type="entry name" value="Pentatricopeptide repeat-containing protein chloroplastic"/>
    <property type="match status" value="1"/>
</dbReference>
<dbReference type="PANTHER" id="PTHR24015:SF548">
    <property type="entry name" value="OS08G0340900 PROTEIN"/>
    <property type="match status" value="1"/>
</dbReference>
<evidence type="ECO:0000256" key="2">
    <source>
        <dbReference type="PROSITE-ProRule" id="PRU00708"/>
    </source>
</evidence>
<protein>
    <recommendedName>
        <fullName evidence="5">Pentatricopeptide repeat-containing protein</fullName>
    </recommendedName>
</protein>
<gene>
    <name evidence="3" type="ORF">KP509_34G070200</name>
</gene>
<dbReference type="Proteomes" id="UP000825935">
    <property type="component" value="Chromosome 34"/>
</dbReference>
<sequence length="731" mass="80311">MDKRIPTTGRDIVALLKGCTKQRDLARGMEIHAHACLLGLAERDRFLCSTLVDMYAKCGSMSEAWKIFNHLSAQDAVAWTALIKGYADNGDTRAALETFNQMQTNCVAPDAVTYVCCVKACGSIHNQNDGHKLHTEVESKGLLANELNLGNALVDMYAKSGALSAALHVFERLAVRDVVSWTALIGGYAEDGQGAKALQCFEEMQIEGVQPNAATFVCSLKASSCMKNLSYGLILHSEIERRKLLQNDHLLGNTLIDMYVKCGSLHLAQAVFGKLHIQDVVAWTTLIMGYAEQCHSAKALELYEQMKRKGIQPNTATFLCTLKACATSGDLDNGQNLHSYIKAEGLLGEDSSLGTSLIGMYAKAGLFIQAHEVFDSFSHQDAVSWNALITGYIDYGHEEKVFQLFEQMQIEGILGDPITYLCIFRACAGVASLSMVQKLHVQVSARGLFNVDSIMGTALLDAYAKCGNLVKAQAVFDELPTQDVVSCTALVACYVEHGCWEEALNCFDGMQLKGVSPNIATLICGLKCCGASGALDRGKELHIEIERRCLLQRDPAIGNTLVDMYSKCGVLPLAQEVFDSLLNQDVVTWNSLIAGYVQKGKPAAPFLLIDRMLERTDPNPLTFLIILSVCNRMGFLNLNQTYFDTMSKDFGIVPGTEHQISMIHLLCRAGNYDKAIAMINDNTYPCNFSKWRTLLNACKFCANIEVGREVFEKMVKIHSKSGRLQSHTLTE</sequence>
<evidence type="ECO:0000313" key="3">
    <source>
        <dbReference type="EMBL" id="KAH7284777.1"/>
    </source>
</evidence>
<evidence type="ECO:0000256" key="1">
    <source>
        <dbReference type="ARBA" id="ARBA00022737"/>
    </source>
</evidence>
<dbReference type="PANTHER" id="PTHR24015">
    <property type="entry name" value="OS07G0578800 PROTEIN-RELATED"/>
    <property type="match status" value="1"/>
</dbReference>
<accession>A0A8T2QL62</accession>
<feature type="repeat" description="PPR" evidence="2">
    <location>
        <begin position="585"/>
        <end position="615"/>
    </location>
</feature>
<proteinExistence type="predicted"/>
<dbReference type="NCBIfam" id="TIGR00756">
    <property type="entry name" value="PPR"/>
    <property type="match status" value="5"/>
</dbReference>
<evidence type="ECO:0008006" key="5">
    <source>
        <dbReference type="Google" id="ProtNLM"/>
    </source>
</evidence>
<dbReference type="EMBL" id="CM035439">
    <property type="protein sequence ID" value="KAH7284777.1"/>
    <property type="molecule type" value="Genomic_DNA"/>
</dbReference>
<dbReference type="FunFam" id="1.25.40.10:FF:000031">
    <property type="entry name" value="Pentatricopeptide repeat-containing protein mitochondrial"/>
    <property type="match status" value="1"/>
</dbReference>
<feature type="repeat" description="PPR" evidence="2">
    <location>
        <begin position="177"/>
        <end position="211"/>
    </location>
</feature>
<dbReference type="GO" id="GO:0048731">
    <property type="term" value="P:system development"/>
    <property type="evidence" value="ECO:0007669"/>
    <property type="project" value="UniProtKB-ARBA"/>
</dbReference>
<reference evidence="3" key="1">
    <citation type="submission" date="2021-08" db="EMBL/GenBank/DDBJ databases">
        <title>WGS assembly of Ceratopteris richardii.</title>
        <authorList>
            <person name="Marchant D.B."/>
            <person name="Chen G."/>
            <person name="Jenkins J."/>
            <person name="Shu S."/>
            <person name="Leebens-Mack J."/>
            <person name="Grimwood J."/>
            <person name="Schmutz J."/>
            <person name="Soltis P."/>
            <person name="Soltis D."/>
            <person name="Chen Z.-H."/>
        </authorList>
    </citation>
    <scope>NUCLEOTIDE SEQUENCE</scope>
    <source>
        <strain evidence="3">Whitten #5841</strain>
        <tissue evidence="3">Leaf</tissue>
    </source>
</reference>
<dbReference type="Gene3D" id="1.25.40.10">
    <property type="entry name" value="Tetratricopeptide repeat domain"/>
    <property type="match status" value="5"/>
</dbReference>
<dbReference type="InterPro" id="IPR046960">
    <property type="entry name" value="PPR_At4g14850-like_plant"/>
</dbReference>
<dbReference type="GO" id="GO:0003723">
    <property type="term" value="F:RNA binding"/>
    <property type="evidence" value="ECO:0007669"/>
    <property type="project" value="InterPro"/>
</dbReference>
<feature type="repeat" description="PPR" evidence="2">
    <location>
        <begin position="381"/>
        <end position="415"/>
    </location>
</feature>
<comment type="caution">
    <text evidence="3">The sequence shown here is derived from an EMBL/GenBank/DDBJ whole genome shotgun (WGS) entry which is preliminary data.</text>
</comment>
<dbReference type="AlphaFoldDB" id="A0A8T2QL62"/>
<keyword evidence="4" id="KW-1185">Reference proteome</keyword>
<feature type="repeat" description="PPR" evidence="2">
    <location>
        <begin position="279"/>
        <end position="313"/>
    </location>
</feature>
<dbReference type="InterPro" id="IPR011990">
    <property type="entry name" value="TPR-like_helical_dom_sf"/>
</dbReference>